<proteinExistence type="inferred from homology"/>
<evidence type="ECO:0000256" key="8">
    <source>
        <dbReference type="ARBA" id="ARBA00022989"/>
    </source>
</evidence>
<comment type="similarity">
    <text evidence="2">Belongs to the ABC transporter superfamily. ABCC family. Conjugate transporter (TC 3.A.1.208) subfamily.</text>
</comment>
<dbReference type="InterPro" id="IPR050173">
    <property type="entry name" value="ABC_transporter_C-like"/>
</dbReference>
<name>A0A835XU73_9CHLO</name>
<evidence type="ECO:0000313" key="15">
    <source>
        <dbReference type="Proteomes" id="UP000612055"/>
    </source>
</evidence>
<feature type="compositionally biased region" description="Acidic residues" evidence="10">
    <location>
        <begin position="588"/>
        <end position="598"/>
    </location>
</feature>
<dbReference type="GO" id="GO:0005524">
    <property type="term" value="F:ATP binding"/>
    <property type="evidence" value="ECO:0007669"/>
    <property type="project" value="UniProtKB-KW"/>
</dbReference>
<feature type="domain" description="ABC transporter" evidence="12">
    <location>
        <begin position="1079"/>
        <end position="1316"/>
    </location>
</feature>
<dbReference type="PROSITE" id="PS50893">
    <property type="entry name" value="ABC_TRANSPORTER_2"/>
    <property type="match status" value="2"/>
</dbReference>
<feature type="transmembrane region" description="Helical" evidence="11">
    <location>
        <begin position="805"/>
        <end position="828"/>
    </location>
</feature>
<dbReference type="CDD" id="cd03244">
    <property type="entry name" value="ABCC_MRP_domain2"/>
    <property type="match status" value="1"/>
</dbReference>
<keyword evidence="4 11" id="KW-0812">Transmembrane</keyword>
<dbReference type="InterPro" id="IPR027417">
    <property type="entry name" value="P-loop_NTPase"/>
</dbReference>
<feature type="transmembrane region" description="Helical" evidence="11">
    <location>
        <begin position="124"/>
        <end position="144"/>
    </location>
</feature>
<feature type="transmembrane region" description="Helical" evidence="11">
    <location>
        <begin position="211"/>
        <end position="229"/>
    </location>
</feature>
<dbReference type="Proteomes" id="UP000612055">
    <property type="component" value="Unassembled WGS sequence"/>
</dbReference>
<gene>
    <name evidence="14" type="ORF">HYH03_014353</name>
</gene>
<keyword evidence="5" id="KW-0677">Repeat</keyword>
<keyword evidence="9 11" id="KW-0472">Membrane</keyword>
<evidence type="ECO:0000313" key="14">
    <source>
        <dbReference type="EMBL" id="KAG2486980.1"/>
    </source>
</evidence>
<evidence type="ECO:0000256" key="6">
    <source>
        <dbReference type="ARBA" id="ARBA00022741"/>
    </source>
</evidence>
<dbReference type="InterPro" id="IPR011527">
    <property type="entry name" value="ABC1_TM_dom"/>
</dbReference>
<dbReference type="CDD" id="cd03250">
    <property type="entry name" value="ABCC_MRP_domain1"/>
    <property type="match status" value="1"/>
</dbReference>
<evidence type="ECO:0000259" key="13">
    <source>
        <dbReference type="PROSITE" id="PS50929"/>
    </source>
</evidence>
<dbReference type="Gene3D" id="3.40.50.300">
    <property type="entry name" value="P-loop containing nucleotide triphosphate hydrolases"/>
    <property type="match status" value="2"/>
</dbReference>
<evidence type="ECO:0000256" key="9">
    <source>
        <dbReference type="ARBA" id="ARBA00023136"/>
    </source>
</evidence>
<evidence type="ECO:0000256" key="7">
    <source>
        <dbReference type="ARBA" id="ARBA00022840"/>
    </source>
</evidence>
<dbReference type="InterPro" id="IPR003593">
    <property type="entry name" value="AAA+_ATPase"/>
</dbReference>
<dbReference type="Gene3D" id="1.20.1560.10">
    <property type="entry name" value="ABC transporter type 1, transmembrane domain"/>
    <property type="match status" value="2"/>
</dbReference>
<dbReference type="FunFam" id="3.40.50.300:FF:000163">
    <property type="entry name" value="Multidrug resistance-associated protein member 4"/>
    <property type="match status" value="1"/>
</dbReference>
<dbReference type="SUPFAM" id="SSF90123">
    <property type="entry name" value="ABC transporter transmembrane region"/>
    <property type="match status" value="2"/>
</dbReference>
<dbReference type="PANTHER" id="PTHR24223:SF453">
    <property type="entry name" value="ABC TRANSPORTER"/>
    <property type="match status" value="1"/>
</dbReference>
<evidence type="ECO:0000256" key="5">
    <source>
        <dbReference type="ARBA" id="ARBA00022737"/>
    </source>
</evidence>
<keyword evidence="7" id="KW-0067">ATP-binding</keyword>
<organism evidence="14 15">
    <name type="scientific">Edaphochlamys debaryana</name>
    <dbReference type="NCBI Taxonomy" id="47281"/>
    <lineage>
        <taxon>Eukaryota</taxon>
        <taxon>Viridiplantae</taxon>
        <taxon>Chlorophyta</taxon>
        <taxon>core chlorophytes</taxon>
        <taxon>Chlorophyceae</taxon>
        <taxon>CS clade</taxon>
        <taxon>Chlamydomonadales</taxon>
        <taxon>Chlamydomonadales incertae sedis</taxon>
        <taxon>Edaphochlamys</taxon>
    </lineage>
</organism>
<protein>
    <submittedName>
        <fullName evidence="14">Uncharacterized protein</fullName>
    </submittedName>
</protein>
<evidence type="ECO:0000256" key="2">
    <source>
        <dbReference type="ARBA" id="ARBA00009726"/>
    </source>
</evidence>
<feature type="transmembrane region" description="Helical" evidence="11">
    <location>
        <begin position="888"/>
        <end position="916"/>
    </location>
</feature>
<feature type="region of interest" description="Disordered" evidence="10">
    <location>
        <begin position="583"/>
        <end position="621"/>
    </location>
</feature>
<feature type="domain" description="ABC transporter" evidence="12">
    <location>
        <begin position="330"/>
        <end position="587"/>
    </location>
</feature>
<dbReference type="Pfam" id="PF00005">
    <property type="entry name" value="ABC_tran"/>
    <property type="match status" value="2"/>
</dbReference>
<dbReference type="InterPro" id="IPR044746">
    <property type="entry name" value="ABCC_6TM_D1"/>
</dbReference>
<evidence type="ECO:0000256" key="1">
    <source>
        <dbReference type="ARBA" id="ARBA00004141"/>
    </source>
</evidence>
<accession>A0A835XU73</accession>
<dbReference type="PANTHER" id="PTHR24223">
    <property type="entry name" value="ATP-BINDING CASSETTE SUB-FAMILY C"/>
    <property type="match status" value="1"/>
</dbReference>
<dbReference type="FunFam" id="1.20.1560.10:FF:000013">
    <property type="entry name" value="ABC transporter C family member 2"/>
    <property type="match status" value="1"/>
</dbReference>
<reference evidence="14" key="1">
    <citation type="journal article" date="2020" name="bioRxiv">
        <title>Comparative genomics of Chlamydomonas.</title>
        <authorList>
            <person name="Craig R.J."/>
            <person name="Hasan A.R."/>
            <person name="Ness R.W."/>
            <person name="Keightley P.D."/>
        </authorList>
    </citation>
    <scope>NUCLEOTIDE SEQUENCE</scope>
    <source>
        <strain evidence="14">CCAP 11/70</strain>
    </source>
</reference>
<feature type="transmembrane region" description="Helical" evidence="11">
    <location>
        <begin position="100"/>
        <end position="118"/>
    </location>
</feature>
<dbReference type="OrthoDB" id="6500128at2759"/>
<dbReference type="PROSITE" id="PS00211">
    <property type="entry name" value="ABC_TRANSPORTER_1"/>
    <property type="match status" value="1"/>
</dbReference>
<feature type="domain" description="ABC transmembrane type-1" evidence="13">
    <location>
        <begin position="5"/>
        <end position="248"/>
    </location>
</feature>
<evidence type="ECO:0000259" key="12">
    <source>
        <dbReference type="PROSITE" id="PS50893"/>
    </source>
</evidence>
<comment type="caution">
    <text evidence="14">The sequence shown here is derived from an EMBL/GenBank/DDBJ whole genome shotgun (WGS) entry which is preliminary data.</text>
</comment>
<dbReference type="GO" id="GO:0140359">
    <property type="term" value="F:ABC-type transporter activity"/>
    <property type="evidence" value="ECO:0007669"/>
    <property type="project" value="InterPro"/>
</dbReference>
<feature type="transmembrane region" description="Helical" evidence="11">
    <location>
        <begin position="986"/>
        <end position="1008"/>
    </location>
</feature>
<dbReference type="GO" id="GO:0016020">
    <property type="term" value="C:membrane"/>
    <property type="evidence" value="ECO:0007669"/>
    <property type="project" value="UniProtKB-SubCell"/>
</dbReference>
<dbReference type="Pfam" id="PF00664">
    <property type="entry name" value="ABC_membrane"/>
    <property type="match status" value="2"/>
</dbReference>
<feature type="compositionally biased region" description="Low complexity" evidence="10">
    <location>
        <begin position="610"/>
        <end position="621"/>
    </location>
</feature>
<dbReference type="PROSITE" id="PS50929">
    <property type="entry name" value="ABC_TM1F"/>
    <property type="match status" value="2"/>
</dbReference>
<keyword evidence="15" id="KW-1185">Reference proteome</keyword>
<evidence type="ECO:0000256" key="3">
    <source>
        <dbReference type="ARBA" id="ARBA00022448"/>
    </source>
</evidence>
<feature type="domain" description="ABC transmembrane type-1" evidence="13">
    <location>
        <begin position="767"/>
        <end position="1043"/>
    </location>
</feature>
<dbReference type="SUPFAM" id="SSF52540">
    <property type="entry name" value="P-loop containing nucleoside triphosphate hydrolases"/>
    <property type="match status" value="2"/>
</dbReference>
<dbReference type="InterPro" id="IPR003439">
    <property type="entry name" value="ABC_transporter-like_ATP-bd"/>
</dbReference>
<dbReference type="SMART" id="SM00382">
    <property type="entry name" value="AAA"/>
    <property type="match status" value="2"/>
</dbReference>
<evidence type="ECO:0000256" key="11">
    <source>
        <dbReference type="SAM" id="Phobius"/>
    </source>
</evidence>
<dbReference type="CDD" id="cd18580">
    <property type="entry name" value="ABC_6TM_ABCC_D2"/>
    <property type="match status" value="1"/>
</dbReference>
<comment type="subcellular location">
    <subcellularLocation>
        <location evidence="1">Membrane</location>
        <topology evidence="1">Multi-pass membrane protein</topology>
    </subcellularLocation>
</comment>
<feature type="region of interest" description="Disordered" evidence="10">
    <location>
        <begin position="651"/>
        <end position="692"/>
    </location>
</feature>
<dbReference type="CDD" id="cd18579">
    <property type="entry name" value="ABC_6TM_ABCC_D1"/>
    <property type="match status" value="1"/>
</dbReference>
<dbReference type="EMBL" id="JAEHOE010000103">
    <property type="protein sequence ID" value="KAG2486980.1"/>
    <property type="molecule type" value="Genomic_DNA"/>
</dbReference>
<dbReference type="InterPro" id="IPR036640">
    <property type="entry name" value="ABC1_TM_sf"/>
</dbReference>
<evidence type="ECO:0000256" key="10">
    <source>
        <dbReference type="SAM" id="MobiDB-lite"/>
    </source>
</evidence>
<feature type="transmembrane region" description="Helical" evidence="11">
    <location>
        <begin position="764"/>
        <end position="785"/>
    </location>
</feature>
<evidence type="ECO:0000256" key="4">
    <source>
        <dbReference type="ARBA" id="ARBA00022692"/>
    </source>
</evidence>
<dbReference type="GO" id="GO:0016887">
    <property type="term" value="F:ATP hydrolysis activity"/>
    <property type="evidence" value="ECO:0007669"/>
    <property type="project" value="InterPro"/>
</dbReference>
<dbReference type="InterPro" id="IPR044726">
    <property type="entry name" value="ABCC_6TM_D2"/>
</dbReference>
<dbReference type="InterPro" id="IPR017871">
    <property type="entry name" value="ABC_transporter-like_CS"/>
</dbReference>
<sequence length="1374" mass="145239">MLREFIRWLNDFSAGKAVSAADGWLWAGLLVASLGLQLYMGREAFWVGRRLSIEVIPQLVAALYRKVLRLPECALGSSAAGNVLTLMTSDVRRFEIGVQILPYIWAGPLMTAAVLVLIALQLDVISAVAGLAVYCVVIPLSSVLSRVVATARRAANEHTDDRLRLVGELADGALAVKMLGREAYFQARVEAIRAAEARYVQRTNLVRGVRMVLEFCVLPLASLTTFAVYGARRGSLDVATVYYVLALLAVPKWGLCNMFYEASRALTEVGVALGRLDAFLQTPEQASAGLQAESSAPSISSGDTSMAALKAVVAPPGSVALNGGVYRWPQHSESLSRAQSKAAAGEGGAGALSLSQAAPAMSGVRMSASPGQLVGVGGPTGAGKSTLLAALLGEVQPLPELEGKANGKEAVGDVLGPARTLVGSVAYCAQEPWIVAGTLRDNILFGRPWDEAWYGRVLFACCLQDDVARLEGGDMAQLGERGANLSGGQRARVALARACYGRPHVALLDDPLSAVDPRVSRDLFDRALGPRGLLAELGATRVLVTHQSRLLKECDRVLLLSGGCSVAWGTWADVAPHASILSGGGLEVSDDKEEAEEEPSSREDLDGEAGRSSSGSESVRSLMTKGLTSGTLESAALPAVSPAVSPAVISATPSAGTAPTEAHVDRAATRRGSVAPSPSKLEAAPEGPGGCGGAADVRVDVGLLDERPSGVDRTVSRLNAFRRGEFEDEDLWDVEDGPAAEERAKGGVSWGVYGSYCRTLGVPLLMAVMLLVFCFHGVSLVMGWWLGLWAKATPEEQQEPKWMMVYGLVTGALVVLVAAACALFFVAATSAATAIHNRVLASVIRSPLSFFHANPTGRILNRFSKDQGRVDDQLPTNFFDAFQLTVQVLAAGVMMAIALPVILAAVVPLAVGVYLIRRRYIAGSVAIERLDGVTWSPVAAAVGTSIRGLMTVHAYRAADMFTARFERLLTVYTGWFFAKSSNRSWLGFRLDLLSTGTAALAILVSMAMRNGMDTAVLALALTNIIGIADSLQWLTRQTCEVESVMASVERLLAYAGLPGEEDAGEAGAVPEGWPRSGAICYRDVVAEYRPDLPPCLCKLSFALEAGSSCGVVGRTGSGKSSLMLTLFRLIRVTHGSITLDGLDIARVPLPTLRRQLAVIPQDPVLFSGSLRGNLDPSGTLPDHRLWEVLGCVQLKEAVGELPGGLDAALAHGGSNLSVGQRQLFCLARALLQDAKVLALDEATANVDHATDELIQRAVHSYIKDGGGRVLIMIAHRIDTVMSADRLLVLSGGALLESGSPAELEARGGEFAKMVEAARHGDACGRKLVGQASAGAGGSSMLQRLRAIPRASLHKFSMKARPLERSFAVTRDLCL</sequence>
<keyword evidence="3" id="KW-0813">Transport</keyword>
<keyword evidence="6" id="KW-0547">Nucleotide-binding</keyword>
<keyword evidence="8 11" id="KW-1133">Transmembrane helix</keyword>